<comment type="caution">
    <text evidence="1">The sequence shown here is derived from an EMBL/GenBank/DDBJ whole genome shotgun (WGS) entry which is preliminary data.</text>
</comment>
<feature type="non-terminal residue" evidence="1">
    <location>
        <position position="116"/>
    </location>
</feature>
<dbReference type="EMBL" id="JAUHJS010000006">
    <property type="protein sequence ID" value="MDN4166387.1"/>
    <property type="molecule type" value="Genomic_DNA"/>
</dbReference>
<protein>
    <submittedName>
        <fullName evidence="1">Uncharacterized protein</fullName>
    </submittedName>
</protein>
<dbReference type="RefSeq" id="WP_320004923.1">
    <property type="nucleotide sequence ID" value="NZ_JAUHJS010000006.1"/>
</dbReference>
<accession>A0ABT8F7D2</accession>
<organism evidence="1 2">
    <name type="scientific">Shiella aurantiaca</name>
    <dbReference type="NCBI Taxonomy" id="3058365"/>
    <lineage>
        <taxon>Bacteria</taxon>
        <taxon>Pseudomonadati</taxon>
        <taxon>Bacteroidota</taxon>
        <taxon>Cytophagia</taxon>
        <taxon>Cytophagales</taxon>
        <taxon>Shiellaceae</taxon>
        <taxon>Shiella</taxon>
    </lineage>
</organism>
<evidence type="ECO:0000313" key="1">
    <source>
        <dbReference type="EMBL" id="MDN4166387.1"/>
    </source>
</evidence>
<sequence>MFKRSFWQRKSLILLFFGFVCLSLFAVAEPSTPTILFPSSNTTNVHPQFTIHINRITGISRMVVEADTAANFSSGLKKTWTVESASLSGTSINGTLTWSRTLSGLEFGKNYKLRVR</sequence>
<proteinExistence type="predicted"/>
<evidence type="ECO:0000313" key="2">
    <source>
        <dbReference type="Proteomes" id="UP001168552"/>
    </source>
</evidence>
<keyword evidence="2" id="KW-1185">Reference proteome</keyword>
<reference evidence="1" key="1">
    <citation type="submission" date="2023-06" db="EMBL/GenBank/DDBJ databases">
        <title>Cytophagales bacterium Strain LB-30, isolated from soil.</title>
        <authorList>
            <person name="Liu B."/>
        </authorList>
    </citation>
    <scope>NUCLEOTIDE SEQUENCE</scope>
    <source>
        <strain evidence="1">LB-30</strain>
    </source>
</reference>
<dbReference type="Proteomes" id="UP001168552">
    <property type="component" value="Unassembled WGS sequence"/>
</dbReference>
<gene>
    <name evidence="1" type="ORF">QWY31_12825</name>
</gene>
<name>A0ABT8F7D2_9BACT</name>